<name>A0AA40EAU7_9PEZI</name>
<comment type="caution">
    <text evidence="8">The sequence shown here is derived from an EMBL/GenBank/DDBJ whole genome shotgun (WGS) entry which is preliminary data.</text>
</comment>
<keyword evidence="5" id="KW-0067">ATP-binding</keyword>
<dbReference type="InterPro" id="IPR011009">
    <property type="entry name" value="Kinase-like_dom_sf"/>
</dbReference>
<dbReference type="Proteomes" id="UP001172101">
    <property type="component" value="Unassembled WGS sequence"/>
</dbReference>
<evidence type="ECO:0000256" key="4">
    <source>
        <dbReference type="ARBA" id="ARBA00022777"/>
    </source>
</evidence>
<dbReference type="GO" id="GO:0005524">
    <property type="term" value="F:ATP binding"/>
    <property type="evidence" value="ECO:0007669"/>
    <property type="project" value="UniProtKB-KW"/>
</dbReference>
<dbReference type="PROSITE" id="PS50011">
    <property type="entry name" value="PROTEIN_KINASE_DOM"/>
    <property type="match status" value="1"/>
</dbReference>
<dbReference type="GO" id="GO:0043484">
    <property type="term" value="P:regulation of RNA splicing"/>
    <property type="evidence" value="ECO:0007669"/>
    <property type="project" value="TreeGrafter"/>
</dbReference>
<feature type="domain" description="Protein kinase" evidence="7">
    <location>
        <begin position="84"/>
        <end position="436"/>
    </location>
</feature>
<keyword evidence="9" id="KW-1185">Reference proteome</keyword>
<keyword evidence="1" id="KW-0723">Serine/threonine-protein kinase</keyword>
<dbReference type="SUPFAM" id="SSF56112">
    <property type="entry name" value="Protein kinase-like (PK-like)"/>
    <property type="match status" value="1"/>
</dbReference>
<reference evidence="8" key="1">
    <citation type="submission" date="2023-06" db="EMBL/GenBank/DDBJ databases">
        <title>Genome-scale phylogeny and comparative genomics of the fungal order Sordariales.</title>
        <authorList>
            <consortium name="Lawrence Berkeley National Laboratory"/>
            <person name="Hensen N."/>
            <person name="Bonometti L."/>
            <person name="Westerberg I."/>
            <person name="Brannstrom I.O."/>
            <person name="Guillou S."/>
            <person name="Cros-Aarteil S."/>
            <person name="Calhoun S."/>
            <person name="Haridas S."/>
            <person name="Kuo A."/>
            <person name="Mondo S."/>
            <person name="Pangilinan J."/>
            <person name="Riley R."/>
            <person name="LaButti K."/>
            <person name="Andreopoulos B."/>
            <person name="Lipzen A."/>
            <person name="Chen C."/>
            <person name="Yanf M."/>
            <person name="Daum C."/>
            <person name="Ng V."/>
            <person name="Clum A."/>
            <person name="Steindorff A."/>
            <person name="Ohm R."/>
            <person name="Martin F."/>
            <person name="Silar P."/>
            <person name="Natvig D."/>
            <person name="Lalanne C."/>
            <person name="Gautier V."/>
            <person name="Ament-velasquez S.L."/>
            <person name="Kruys A."/>
            <person name="Hutchinson M.I."/>
            <person name="Powell A.J."/>
            <person name="Barry K."/>
            <person name="Miller A.N."/>
            <person name="Grigoriev I.V."/>
            <person name="Debuchy R."/>
            <person name="Gladieux P."/>
            <person name="Thoren M.H."/>
            <person name="Johannesson H."/>
        </authorList>
    </citation>
    <scope>NUCLEOTIDE SEQUENCE</scope>
    <source>
        <strain evidence="8">SMH2392-1A</strain>
    </source>
</reference>
<gene>
    <name evidence="8" type="ORF">B0T26DRAFT_635151</name>
</gene>
<evidence type="ECO:0000313" key="9">
    <source>
        <dbReference type="Proteomes" id="UP001172101"/>
    </source>
</evidence>
<feature type="region of interest" description="Disordered" evidence="6">
    <location>
        <begin position="1"/>
        <end position="43"/>
    </location>
</feature>
<dbReference type="EMBL" id="JAUIRO010000001">
    <property type="protein sequence ID" value="KAK0734779.1"/>
    <property type="molecule type" value="Genomic_DNA"/>
</dbReference>
<evidence type="ECO:0000256" key="5">
    <source>
        <dbReference type="ARBA" id="ARBA00022840"/>
    </source>
</evidence>
<dbReference type="Gene3D" id="1.10.510.10">
    <property type="entry name" value="Transferase(Phosphotransferase) domain 1"/>
    <property type="match status" value="1"/>
</dbReference>
<evidence type="ECO:0000256" key="3">
    <source>
        <dbReference type="ARBA" id="ARBA00022741"/>
    </source>
</evidence>
<sequence>MSQPSSIHSRTSSTHSTHLGSSNPADREKKAEPVPAAPLAFPTTGFPELDPLGEWEEETLPMYNPKEYYPARLGQVITHDKDQYQLIAKLGFGSSSTVWLCYNLRTNQYKALKIHINTLPFNRELEIFAVLNGKSKQKDHPGWAHLRRLDASFDIPGAQPGTTHSVLVFEPLGLSLRKFQELMPNEILDHGLVQIALYDALRGLRYLHEVAEVTHAGTAANLARKDFHSDNLLMEVTDQSIFHNIAKEETGTNPSARKRKNPVIYLSRAIISGAGNVILCDFGVARKGKEHQGEAVPLPYRAPEVILGMKWGYAVDIWASALTAWDLVQPTSLFKLYNEKDMELNAAHHLANMVALLGPPPKDFLKKSRACEKYWDKEGKWHHATVKVPTERTMESLQRVLKGNDAVLFLNFIRKVLCWLPEQRPSAADLLNVPWIQGGKLV</sequence>
<accession>A0AA40EAU7</accession>
<keyword evidence="2" id="KW-0808">Transferase</keyword>
<dbReference type="Gene3D" id="3.30.200.20">
    <property type="entry name" value="Phosphorylase Kinase, domain 1"/>
    <property type="match status" value="1"/>
</dbReference>
<keyword evidence="4 8" id="KW-0418">Kinase</keyword>
<organism evidence="8 9">
    <name type="scientific">Lasiosphaeria miniovina</name>
    <dbReference type="NCBI Taxonomy" id="1954250"/>
    <lineage>
        <taxon>Eukaryota</taxon>
        <taxon>Fungi</taxon>
        <taxon>Dikarya</taxon>
        <taxon>Ascomycota</taxon>
        <taxon>Pezizomycotina</taxon>
        <taxon>Sordariomycetes</taxon>
        <taxon>Sordariomycetidae</taxon>
        <taxon>Sordariales</taxon>
        <taxon>Lasiosphaeriaceae</taxon>
        <taxon>Lasiosphaeria</taxon>
    </lineage>
</organism>
<evidence type="ECO:0000256" key="6">
    <source>
        <dbReference type="SAM" id="MobiDB-lite"/>
    </source>
</evidence>
<dbReference type="RefSeq" id="XP_060303656.1">
    <property type="nucleotide sequence ID" value="XM_060436698.1"/>
</dbReference>
<dbReference type="AlphaFoldDB" id="A0AA40EAU7"/>
<keyword evidence="3" id="KW-0547">Nucleotide-binding</keyword>
<dbReference type="PANTHER" id="PTHR45646:SF11">
    <property type="entry name" value="SERINE_THREONINE-PROTEIN KINASE DOA"/>
    <property type="match status" value="1"/>
</dbReference>
<dbReference type="InterPro" id="IPR000719">
    <property type="entry name" value="Prot_kinase_dom"/>
</dbReference>
<evidence type="ECO:0000259" key="7">
    <source>
        <dbReference type="PROSITE" id="PS50011"/>
    </source>
</evidence>
<proteinExistence type="predicted"/>
<feature type="compositionally biased region" description="Low complexity" evidence="6">
    <location>
        <begin position="1"/>
        <end position="22"/>
    </location>
</feature>
<dbReference type="GO" id="GO:0004674">
    <property type="term" value="F:protein serine/threonine kinase activity"/>
    <property type="evidence" value="ECO:0007669"/>
    <property type="project" value="UniProtKB-KW"/>
</dbReference>
<dbReference type="SMART" id="SM00220">
    <property type="entry name" value="S_TKc"/>
    <property type="match status" value="1"/>
</dbReference>
<evidence type="ECO:0000313" key="8">
    <source>
        <dbReference type="EMBL" id="KAK0734779.1"/>
    </source>
</evidence>
<dbReference type="GO" id="GO:0005634">
    <property type="term" value="C:nucleus"/>
    <property type="evidence" value="ECO:0007669"/>
    <property type="project" value="TreeGrafter"/>
</dbReference>
<dbReference type="Pfam" id="PF00069">
    <property type="entry name" value="Pkinase"/>
    <property type="match status" value="1"/>
</dbReference>
<dbReference type="InterPro" id="IPR051175">
    <property type="entry name" value="CLK_kinases"/>
</dbReference>
<dbReference type="PANTHER" id="PTHR45646">
    <property type="entry name" value="SERINE/THREONINE-PROTEIN KINASE DOA-RELATED"/>
    <property type="match status" value="1"/>
</dbReference>
<evidence type="ECO:0000256" key="2">
    <source>
        <dbReference type="ARBA" id="ARBA00022679"/>
    </source>
</evidence>
<evidence type="ECO:0000256" key="1">
    <source>
        <dbReference type="ARBA" id="ARBA00022527"/>
    </source>
</evidence>
<protein>
    <submittedName>
        <fullName evidence="8">Kinase-like protein</fullName>
    </submittedName>
</protein>
<dbReference type="GeneID" id="85319968"/>